<protein>
    <submittedName>
        <fullName evidence="1">Uncharacterized protein</fullName>
    </submittedName>
</protein>
<organism evidence="1 2">
    <name type="scientific">Thermotoga neapolitana (strain ATCC 49049 / DSM 4359 / NBRC 107923 / NS-E)</name>
    <dbReference type="NCBI Taxonomy" id="309803"/>
    <lineage>
        <taxon>Bacteria</taxon>
        <taxon>Thermotogati</taxon>
        <taxon>Thermotogota</taxon>
        <taxon>Thermotogae</taxon>
        <taxon>Thermotogales</taxon>
        <taxon>Thermotogaceae</taxon>
        <taxon>Thermotoga</taxon>
    </lineage>
</organism>
<evidence type="ECO:0000313" key="1">
    <source>
        <dbReference type="EMBL" id="ACM22231.1"/>
    </source>
</evidence>
<dbReference type="EMBL" id="CP000916">
    <property type="protein sequence ID" value="ACM22231.1"/>
    <property type="molecule type" value="Genomic_DNA"/>
</dbReference>
<dbReference type="AlphaFoldDB" id="B9KB34"/>
<reference evidence="1 2" key="1">
    <citation type="journal article" date="2009" name="Biosci. Biotechnol. Biochem.">
        <title>WeGAS: a web-based microbial genome annotation system.</title>
        <authorList>
            <person name="Lee D."/>
            <person name="Seo H."/>
            <person name="Park C."/>
            <person name="Park K."/>
        </authorList>
    </citation>
    <scope>NUCLEOTIDE SEQUENCE [LARGE SCALE GENOMIC DNA]</scope>
    <source>
        <strain evidence="2">ATCC 49049 / DSM 4359 / NBRC 107923 / NS-E</strain>
    </source>
</reference>
<evidence type="ECO:0000313" key="2">
    <source>
        <dbReference type="Proteomes" id="UP000000445"/>
    </source>
</evidence>
<dbReference type="Proteomes" id="UP000000445">
    <property type="component" value="Chromosome"/>
</dbReference>
<gene>
    <name evidence="1" type="ordered locus">CTN_0055</name>
</gene>
<keyword evidence="2" id="KW-1185">Reference proteome</keyword>
<proteinExistence type="predicted"/>
<dbReference type="HOGENOM" id="CLU_3297856_0_0_0"/>
<accession>B9KB34</accession>
<name>B9KB34_THENN</name>
<sequence>MEEHLVSILVEQAEDFRLMFMFVFMLVHTHNKNLLEKTVL</sequence>
<dbReference type="STRING" id="309803.CTN_0055"/>
<dbReference type="KEGG" id="tna:CTN_0055"/>